<comment type="caution">
    <text evidence="1">The sequence shown here is derived from an EMBL/GenBank/DDBJ whole genome shotgun (WGS) entry which is preliminary data.</text>
</comment>
<dbReference type="Proteomes" id="UP000789831">
    <property type="component" value="Unassembled WGS sequence"/>
</dbReference>
<dbReference type="PANTHER" id="PTHR31366">
    <property type="entry name" value="UPF0739 PROTEIN C1ORF74"/>
    <property type="match status" value="1"/>
</dbReference>
<name>A0A9N8VIC2_9GLOM</name>
<accession>A0A9N8VIC2</accession>
<dbReference type="InterPro" id="IPR027850">
    <property type="entry name" value="DUF4504"/>
</dbReference>
<protein>
    <submittedName>
        <fullName evidence="1">3484_t:CDS:1</fullName>
    </submittedName>
</protein>
<reference evidence="1" key="1">
    <citation type="submission" date="2021-06" db="EMBL/GenBank/DDBJ databases">
        <authorList>
            <person name="Kallberg Y."/>
            <person name="Tangrot J."/>
            <person name="Rosling A."/>
        </authorList>
    </citation>
    <scope>NUCLEOTIDE SEQUENCE</scope>
    <source>
        <strain evidence="1">MT106</strain>
    </source>
</reference>
<dbReference type="EMBL" id="CAJVPL010000116">
    <property type="protein sequence ID" value="CAG8449318.1"/>
    <property type="molecule type" value="Genomic_DNA"/>
</dbReference>
<evidence type="ECO:0000313" key="1">
    <source>
        <dbReference type="EMBL" id="CAG8449318.1"/>
    </source>
</evidence>
<sequence length="114" mass="13219">MITITGWLLEYPIIYVQNIEESINEMESNNEGNCLGNEELRLCRVYLRKQGADKNRQILLSFSFPKSILSTTEKEIFARLKSLFNSRLLEQQNAFWENECEVEVSDVCLPVVAL</sequence>
<dbReference type="Pfam" id="PF14953">
    <property type="entry name" value="DUF4504"/>
    <property type="match status" value="1"/>
</dbReference>
<organism evidence="1 2">
    <name type="scientific">Ambispora gerdemannii</name>
    <dbReference type="NCBI Taxonomy" id="144530"/>
    <lineage>
        <taxon>Eukaryota</taxon>
        <taxon>Fungi</taxon>
        <taxon>Fungi incertae sedis</taxon>
        <taxon>Mucoromycota</taxon>
        <taxon>Glomeromycotina</taxon>
        <taxon>Glomeromycetes</taxon>
        <taxon>Archaeosporales</taxon>
        <taxon>Ambisporaceae</taxon>
        <taxon>Ambispora</taxon>
    </lineage>
</organism>
<evidence type="ECO:0000313" key="2">
    <source>
        <dbReference type="Proteomes" id="UP000789831"/>
    </source>
</evidence>
<proteinExistence type="predicted"/>
<dbReference type="OrthoDB" id="2395010at2759"/>
<gene>
    <name evidence="1" type="ORF">AGERDE_LOCUS1626</name>
</gene>
<dbReference type="AlphaFoldDB" id="A0A9N8VIC2"/>
<keyword evidence="2" id="KW-1185">Reference proteome</keyword>
<dbReference type="PANTHER" id="PTHR31366:SF2">
    <property type="entry name" value="UPF0739 PROTEIN C1ORF74"/>
    <property type="match status" value="1"/>
</dbReference>